<dbReference type="PANTHER" id="PTHR42690">
    <property type="entry name" value="THREONINE SYNTHASE FAMILY MEMBER"/>
    <property type="match status" value="1"/>
</dbReference>
<evidence type="ECO:0000313" key="8">
    <source>
        <dbReference type="EMBL" id="KJE98224.1"/>
    </source>
</evidence>
<dbReference type="STRING" id="595528.A0A0D2X5Q6"/>
<dbReference type="OrthoDB" id="5203861at2759"/>
<dbReference type="InParanoid" id="A0A0D2X5Q6"/>
<dbReference type="GO" id="GO:0030170">
    <property type="term" value="F:pyridoxal phosphate binding"/>
    <property type="evidence" value="ECO:0007669"/>
    <property type="project" value="TreeGrafter"/>
</dbReference>
<accession>A0A0D2X5Q6</accession>
<feature type="domain" description="Threonine synthase N-terminal" evidence="7">
    <location>
        <begin position="3"/>
        <end position="75"/>
    </location>
</feature>
<reference evidence="9" key="1">
    <citation type="submission" date="2011-02" db="EMBL/GenBank/DDBJ databases">
        <title>The Genome Sequence of Capsaspora owczarzaki ATCC 30864.</title>
        <authorList>
            <person name="Russ C."/>
            <person name="Cuomo C."/>
            <person name="Burger G."/>
            <person name="Gray M.W."/>
            <person name="Holland P.W.H."/>
            <person name="King N."/>
            <person name="Lang F.B.F."/>
            <person name="Roger A.J."/>
            <person name="Ruiz-Trillo I."/>
            <person name="Young S.K."/>
            <person name="Zeng Q."/>
            <person name="Gargeya S."/>
            <person name="Alvarado L."/>
            <person name="Berlin A."/>
            <person name="Chapman S.B."/>
            <person name="Chen Z."/>
            <person name="Freedman E."/>
            <person name="Gellesch M."/>
            <person name="Goldberg J."/>
            <person name="Griggs A."/>
            <person name="Gujja S."/>
            <person name="Heilman E."/>
            <person name="Heiman D."/>
            <person name="Howarth C."/>
            <person name="Mehta T."/>
            <person name="Neiman D."/>
            <person name="Pearson M."/>
            <person name="Roberts A."/>
            <person name="Saif S."/>
            <person name="Shea T."/>
            <person name="Shenoy N."/>
            <person name="Sisk P."/>
            <person name="Stolte C."/>
            <person name="Sykes S."/>
            <person name="White J."/>
            <person name="Yandava C."/>
            <person name="Haas B."/>
            <person name="Nusbaum C."/>
            <person name="Birren B."/>
        </authorList>
    </citation>
    <scope>NUCLEOTIDE SEQUENCE</scope>
    <source>
        <strain evidence="9">ATCC 30864</strain>
    </source>
</reference>
<dbReference type="GO" id="GO:0009071">
    <property type="term" value="P:serine family amino acid catabolic process"/>
    <property type="evidence" value="ECO:0007669"/>
    <property type="project" value="TreeGrafter"/>
</dbReference>
<dbReference type="InterPro" id="IPR004450">
    <property type="entry name" value="Thr_synthase-like"/>
</dbReference>
<dbReference type="PhylomeDB" id="A0A0D2X5Q6"/>
<dbReference type="Pfam" id="PF14821">
    <property type="entry name" value="Thr_synth_N"/>
    <property type="match status" value="1"/>
</dbReference>
<evidence type="ECO:0000256" key="6">
    <source>
        <dbReference type="SAM" id="MobiDB-lite"/>
    </source>
</evidence>
<gene>
    <name evidence="8" type="ORF">CAOG_008220</name>
</gene>
<evidence type="ECO:0000256" key="2">
    <source>
        <dbReference type="ARBA" id="ARBA00005517"/>
    </source>
</evidence>
<sequence>MAFVSTRASAVRPASGLASFETTVLSGYASDGGLFMPQHIPTITASDLAAWQSLSYVGLAKQILPLFLTNPADQAALPVAALHDILDACFAKFDNPENVLPVVPLMLPQNASTGGAPQQVLVAEMWHGPTGAFKDLALSLLGRLLEHYLSRTGEHRTIVVGTSGDTGSAAIDSVRGNTSVDIVVLFPEGRISRVQMLQMALVREPNVHVYAVDGSSDDLDVPIRNVLNDREFSARHRLCSINSVNWTRIMMQVVHFFFAYLRAVPASALAQLPEVSVVVPTGACGNIASGMLARQMGLPIKMVAAVNQNDIVHRALTTGVFSLAGNVVVSLAPSMDIQVPYNLERILYLASNRDHELVTKFWTQFEHTGSATIPEPLLASLRAGLSSHAANDNDVTDTIRQVYDSTNGSYVLDPHTAIGVHAVHAGRVRSSSPAIPVVCMATATPAKFSDSIVKIIGKPVPLPPSMRQALDRDDPSGTLANENNLDTALPEGTLRMRQGDDWEDMLRKRIVAIDERLAA</sequence>
<comment type="cofactor">
    <cofactor evidence="1 5">
        <name>pyridoxal 5'-phosphate</name>
        <dbReference type="ChEBI" id="CHEBI:597326"/>
    </cofactor>
</comment>
<keyword evidence="3 5" id="KW-0663">Pyridoxal phosphate</keyword>
<evidence type="ECO:0000259" key="7">
    <source>
        <dbReference type="Pfam" id="PF14821"/>
    </source>
</evidence>
<dbReference type="InterPro" id="IPR051166">
    <property type="entry name" value="Threonine_Synthase"/>
</dbReference>
<dbReference type="Pfam" id="PF24857">
    <property type="entry name" value="THR4_C"/>
    <property type="match status" value="1"/>
</dbReference>
<dbReference type="FunFam" id="3.40.50.1100:FF:000047">
    <property type="entry name" value="Threonine synthase like 2"/>
    <property type="match status" value="1"/>
</dbReference>
<dbReference type="InterPro" id="IPR037158">
    <property type="entry name" value="Thr_synth_N_sf"/>
</dbReference>
<dbReference type="Gene3D" id="3.40.50.1100">
    <property type="match status" value="2"/>
</dbReference>
<dbReference type="SUPFAM" id="SSF53686">
    <property type="entry name" value="Tryptophan synthase beta subunit-like PLP-dependent enzymes"/>
    <property type="match status" value="1"/>
</dbReference>
<dbReference type="PANTHER" id="PTHR42690:SF1">
    <property type="entry name" value="THREONINE SYNTHASE-LIKE 2"/>
    <property type="match status" value="1"/>
</dbReference>
<feature type="region of interest" description="Disordered" evidence="6">
    <location>
        <begin position="464"/>
        <end position="485"/>
    </location>
</feature>
<dbReference type="GO" id="GO:0016829">
    <property type="term" value="F:lyase activity"/>
    <property type="evidence" value="ECO:0007669"/>
    <property type="project" value="UniProtKB-KW"/>
</dbReference>
<name>A0A0D2X5Q6_CAPO3</name>
<comment type="similarity">
    <text evidence="2">Belongs to the threonine synthase family.</text>
</comment>
<dbReference type="NCBIfam" id="TIGR00260">
    <property type="entry name" value="thrC"/>
    <property type="match status" value="1"/>
</dbReference>
<protein>
    <submittedName>
        <fullName evidence="8">Threonine synthase-like protein</fullName>
    </submittedName>
</protein>
<dbReference type="Gene3D" id="3.90.1380.10">
    <property type="entry name" value="Threonine synthase, N-terminal domain"/>
    <property type="match status" value="1"/>
</dbReference>
<dbReference type="RefSeq" id="XP_004342475.2">
    <property type="nucleotide sequence ID" value="XM_004342426.2"/>
</dbReference>
<proteinExistence type="inferred from homology"/>
<evidence type="ECO:0000256" key="4">
    <source>
        <dbReference type="ARBA" id="ARBA00023239"/>
    </source>
</evidence>
<keyword evidence="4" id="KW-0456">Lyase</keyword>
<dbReference type="GO" id="GO:0046360">
    <property type="term" value="P:2-oxobutyrate biosynthetic process"/>
    <property type="evidence" value="ECO:0007669"/>
    <property type="project" value="TreeGrafter"/>
</dbReference>
<keyword evidence="9" id="KW-1185">Reference proteome</keyword>
<feature type="modified residue" description="N6-(pyridoxal phosphate)lysine" evidence="5">
    <location>
        <position position="134"/>
    </location>
</feature>
<evidence type="ECO:0000256" key="1">
    <source>
        <dbReference type="ARBA" id="ARBA00001933"/>
    </source>
</evidence>
<evidence type="ECO:0000256" key="3">
    <source>
        <dbReference type="ARBA" id="ARBA00022898"/>
    </source>
</evidence>
<dbReference type="EMBL" id="KE346377">
    <property type="protein sequence ID" value="KJE98224.1"/>
    <property type="molecule type" value="Genomic_DNA"/>
</dbReference>
<dbReference type="InterPro" id="IPR029144">
    <property type="entry name" value="Thr_synth_N"/>
</dbReference>
<evidence type="ECO:0000256" key="5">
    <source>
        <dbReference type="PIRSR" id="PIRSR604450-51"/>
    </source>
</evidence>
<dbReference type="AlphaFoldDB" id="A0A0D2X5Q6"/>
<organism evidence="8 9">
    <name type="scientific">Capsaspora owczarzaki (strain ATCC 30864)</name>
    <dbReference type="NCBI Taxonomy" id="595528"/>
    <lineage>
        <taxon>Eukaryota</taxon>
        <taxon>Filasterea</taxon>
        <taxon>Capsaspora</taxon>
    </lineage>
</organism>
<evidence type="ECO:0000313" key="9">
    <source>
        <dbReference type="Proteomes" id="UP000008743"/>
    </source>
</evidence>
<dbReference type="eggNOG" id="KOG2616">
    <property type="taxonomic scope" value="Eukaryota"/>
</dbReference>
<dbReference type="InterPro" id="IPR036052">
    <property type="entry name" value="TrpB-like_PALP_sf"/>
</dbReference>
<dbReference type="Proteomes" id="UP000008743">
    <property type="component" value="Unassembled WGS sequence"/>
</dbReference>